<dbReference type="Proteomes" id="UP000053342">
    <property type="component" value="Unassembled WGS sequence"/>
</dbReference>
<gene>
    <name evidence="2" type="ORF">PV06_09103</name>
</gene>
<dbReference type="EMBL" id="KN847340">
    <property type="protein sequence ID" value="KIW39320.1"/>
    <property type="molecule type" value="Genomic_DNA"/>
</dbReference>
<evidence type="ECO:0000313" key="2">
    <source>
        <dbReference type="EMBL" id="KIW39320.1"/>
    </source>
</evidence>
<evidence type="ECO:0000256" key="1">
    <source>
        <dbReference type="SAM" id="MobiDB-lite"/>
    </source>
</evidence>
<feature type="region of interest" description="Disordered" evidence="1">
    <location>
        <begin position="27"/>
        <end position="55"/>
    </location>
</feature>
<dbReference type="VEuPathDB" id="FungiDB:PV06_09103"/>
<protein>
    <submittedName>
        <fullName evidence="2">Uncharacterized protein</fullName>
    </submittedName>
</protein>
<feature type="compositionally biased region" description="Polar residues" evidence="1">
    <location>
        <begin position="27"/>
        <end position="36"/>
    </location>
</feature>
<accession>A0A0D2DA26</accession>
<reference evidence="2 3" key="1">
    <citation type="submission" date="2015-01" db="EMBL/GenBank/DDBJ databases">
        <title>The Genome Sequence of Exophiala oligosperma CBS72588.</title>
        <authorList>
            <consortium name="The Broad Institute Genomics Platform"/>
            <person name="Cuomo C."/>
            <person name="de Hoog S."/>
            <person name="Gorbushina A."/>
            <person name="Stielow B."/>
            <person name="Teixiera M."/>
            <person name="Abouelleil A."/>
            <person name="Chapman S.B."/>
            <person name="Priest M."/>
            <person name="Young S.K."/>
            <person name="Wortman J."/>
            <person name="Nusbaum C."/>
            <person name="Birren B."/>
        </authorList>
    </citation>
    <scope>NUCLEOTIDE SEQUENCE [LARGE SCALE GENOMIC DNA]</scope>
    <source>
        <strain evidence="2 3">CBS 72588</strain>
    </source>
</reference>
<dbReference type="HOGENOM" id="CLU_2236611_0_0_1"/>
<dbReference type="GeneID" id="27361177"/>
<dbReference type="AlphaFoldDB" id="A0A0D2DA26"/>
<name>A0A0D2DA26_9EURO</name>
<sequence>MGVLRGLICRARIMDRLFVCSFDSRIRTSGTTSTKPSGHADLTPNGRNGWGEGHSAGKVRVRDVARCLATGRESEELGWNRGGGRSLSLSLPFDHKALELVPEGD</sequence>
<dbReference type="RefSeq" id="XP_016259536.1">
    <property type="nucleotide sequence ID" value="XM_016410514.1"/>
</dbReference>
<evidence type="ECO:0000313" key="3">
    <source>
        <dbReference type="Proteomes" id="UP000053342"/>
    </source>
</evidence>
<keyword evidence="3" id="KW-1185">Reference proteome</keyword>
<proteinExistence type="predicted"/>
<organism evidence="2 3">
    <name type="scientific">Exophiala oligosperma</name>
    <dbReference type="NCBI Taxonomy" id="215243"/>
    <lineage>
        <taxon>Eukaryota</taxon>
        <taxon>Fungi</taxon>
        <taxon>Dikarya</taxon>
        <taxon>Ascomycota</taxon>
        <taxon>Pezizomycotina</taxon>
        <taxon>Eurotiomycetes</taxon>
        <taxon>Chaetothyriomycetidae</taxon>
        <taxon>Chaetothyriales</taxon>
        <taxon>Herpotrichiellaceae</taxon>
        <taxon>Exophiala</taxon>
    </lineage>
</organism>